<organism evidence="1">
    <name type="scientific">bioreactor metagenome</name>
    <dbReference type="NCBI Taxonomy" id="1076179"/>
    <lineage>
        <taxon>unclassified sequences</taxon>
        <taxon>metagenomes</taxon>
        <taxon>ecological metagenomes</taxon>
    </lineage>
</organism>
<dbReference type="AlphaFoldDB" id="A0A645H927"/>
<gene>
    <name evidence="1" type="ORF">SDC9_182093</name>
</gene>
<sequence length="129" mass="14245">MIDIIGGFGRCKKVICRSKTAPVRAIHGNGVLVANRILWQAYLVRQGEKHIDRRHGIRAYGLGPLAQLPQQPQKRQGRAQCVSIRRFVGDDGEAVPLLNKGAKAIDLLLARHGDYSFSISSCVSLPRFT</sequence>
<name>A0A645H927_9ZZZZ</name>
<protein>
    <submittedName>
        <fullName evidence="1">Uncharacterized protein</fullName>
    </submittedName>
</protein>
<proteinExistence type="predicted"/>
<accession>A0A645H927</accession>
<evidence type="ECO:0000313" key="1">
    <source>
        <dbReference type="EMBL" id="MPN34599.1"/>
    </source>
</evidence>
<comment type="caution">
    <text evidence="1">The sequence shown here is derived from an EMBL/GenBank/DDBJ whole genome shotgun (WGS) entry which is preliminary data.</text>
</comment>
<dbReference type="EMBL" id="VSSQ01087729">
    <property type="protein sequence ID" value="MPN34599.1"/>
    <property type="molecule type" value="Genomic_DNA"/>
</dbReference>
<reference evidence="1" key="1">
    <citation type="submission" date="2019-08" db="EMBL/GenBank/DDBJ databases">
        <authorList>
            <person name="Kucharzyk K."/>
            <person name="Murdoch R.W."/>
            <person name="Higgins S."/>
            <person name="Loffler F."/>
        </authorList>
    </citation>
    <scope>NUCLEOTIDE SEQUENCE</scope>
</reference>